<evidence type="ECO:0000256" key="1">
    <source>
        <dbReference type="SAM" id="MobiDB-lite"/>
    </source>
</evidence>
<dbReference type="RefSeq" id="WP_168741069.1">
    <property type="nucleotide sequence ID" value="NZ_JABAHZ010000006.1"/>
</dbReference>
<sequence length="916" mass="104527">MKSLFCFVLLCCLCMSSYCQEPDSAKNVSNVLASNAYREWTSVANGAITNNGLYVSYFIDNQPIGHRTLVLKRYDGSWEYQVPFVQSVQFTPDSKAAIFVQNGDSLCIVKLGNSQIELVDRTESFEGPMDGGGKWGVYRRRIGNELIVWNFISNEKEVYRSVDKFVMSESGRQLIMNRVDTLNGNVEQSLILVDFLSKKVTVLWTGNQHVDRILVDRNGTQIVFLVSEMKETRKSIFCCRVNLGAPFVLVNDSSLIAERGVKLDYLSAMSEDGRYVFFYVKEKDIEMERTKIQSNVVVWSYLDVKLQPQQMEESTSVPAYDAVCNINNREVTILIDRNENVIAKNKGNNVFLILHSPQSANLAEAYWNIAAQKTYWIKSLMKGEKYELNINGNDMVWLSPEGKYVIYYDRANENYYSYDIASHIYRNITGNIAASWINYDDDENCANARGIATWTKNDKTVLIYDRFDIWEVDPTGSRRAINLTKGFGYKEKVVLSLGLSQYLDSAITIPDYLILNGFNTTTKENGFLKEERNSRSLEILSMGNYIYQIIGNRWMFSNGVYPIKAKCRDRYLLTRMSATESPNYFYTVDFRTFNGVSKVYPERNYNWYTTELHKWKKSNGTYTEGILYKPRDFDSTKKYPVILYYYERNSFALNLYLMPDDLWHNLQMNIPTVVSNGYLVLALDIDYVKGTPMQGTLETAVSAVRYLSTLSFVNSGKIGLSGASFGGSQTNYLVTHTNLFAAASSASGFCDLISAYNSVTQGGMSFQNYFESDLHQGRMGGSLWEVPGAYIKNSAIFNADKVNTPVLLMHGTHDGIVPFSQSIEFFTALRRLGKKVWLLEYTDGGHGIFGASAEDYRIRMLQFFDHYLKDLRAPKWMTRSSLNERNDDKGGYELDYKSSTPGRGLLRDSFPASYRR</sequence>
<evidence type="ECO:0000256" key="2">
    <source>
        <dbReference type="SAM" id="SignalP"/>
    </source>
</evidence>
<dbReference type="GO" id="GO:0008236">
    <property type="term" value="F:serine-type peptidase activity"/>
    <property type="evidence" value="ECO:0007669"/>
    <property type="project" value="InterPro"/>
</dbReference>
<dbReference type="GO" id="GO:0006508">
    <property type="term" value="P:proteolysis"/>
    <property type="evidence" value="ECO:0007669"/>
    <property type="project" value="InterPro"/>
</dbReference>
<name>A0A847SUP3_9BACT</name>
<feature type="region of interest" description="Disordered" evidence="1">
    <location>
        <begin position="890"/>
        <end position="916"/>
    </location>
</feature>
<comment type="caution">
    <text evidence="4">The sequence shown here is derived from an EMBL/GenBank/DDBJ whole genome shotgun (WGS) entry which is preliminary data.</text>
</comment>
<dbReference type="PANTHER" id="PTHR11731:SF193">
    <property type="entry name" value="DIPEPTIDYL PEPTIDASE 9"/>
    <property type="match status" value="1"/>
</dbReference>
<dbReference type="EMBL" id="JABAHZ010000006">
    <property type="protein sequence ID" value="NLR81429.1"/>
    <property type="molecule type" value="Genomic_DNA"/>
</dbReference>
<gene>
    <name evidence="4" type="ORF">HGH91_22575</name>
</gene>
<dbReference type="Pfam" id="PF00326">
    <property type="entry name" value="Peptidase_S9"/>
    <property type="match status" value="1"/>
</dbReference>
<evidence type="ECO:0000313" key="5">
    <source>
        <dbReference type="Proteomes" id="UP000552864"/>
    </source>
</evidence>
<dbReference type="InterPro" id="IPR029058">
    <property type="entry name" value="AB_hydrolase_fold"/>
</dbReference>
<dbReference type="Proteomes" id="UP000552864">
    <property type="component" value="Unassembled WGS sequence"/>
</dbReference>
<evidence type="ECO:0000313" key="4">
    <source>
        <dbReference type="EMBL" id="NLR81429.1"/>
    </source>
</evidence>
<dbReference type="SUPFAM" id="SSF82171">
    <property type="entry name" value="DPP6 N-terminal domain-like"/>
    <property type="match status" value="1"/>
</dbReference>
<reference evidence="4 5" key="1">
    <citation type="submission" date="2020-04" db="EMBL/GenBank/DDBJ databases">
        <authorList>
            <person name="Yin C."/>
        </authorList>
    </citation>
    <scope>NUCLEOTIDE SEQUENCE [LARGE SCALE GENOMIC DNA]</scope>
    <source>
        <strain evidence="4 5">Ak56</strain>
    </source>
</reference>
<dbReference type="InterPro" id="IPR050278">
    <property type="entry name" value="Serine_Prot_S9B/DPPIV"/>
</dbReference>
<feature type="signal peptide" evidence="2">
    <location>
        <begin position="1"/>
        <end position="21"/>
    </location>
</feature>
<dbReference type="InterPro" id="IPR001375">
    <property type="entry name" value="Peptidase_S9_cat"/>
</dbReference>
<dbReference type="AlphaFoldDB" id="A0A847SUP3"/>
<accession>A0A847SUP3</accession>
<feature type="chain" id="PRO_5032277972" evidence="2">
    <location>
        <begin position="22"/>
        <end position="916"/>
    </location>
</feature>
<evidence type="ECO:0000259" key="3">
    <source>
        <dbReference type="Pfam" id="PF00326"/>
    </source>
</evidence>
<protein>
    <submittedName>
        <fullName evidence="4">S9 family peptidase</fullName>
    </submittedName>
</protein>
<dbReference type="SUPFAM" id="SSF53474">
    <property type="entry name" value="alpha/beta-Hydrolases"/>
    <property type="match status" value="1"/>
</dbReference>
<proteinExistence type="predicted"/>
<dbReference type="PANTHER" id="PTHR11731">
    <property type="entry name" value="PROTEASE FAMILY S9B,C DIPEPTIDYL-PEPTIDASE IV-RELATED"/>
    <property type="match status" value="1"/>
</dbReference>
<dbReference type="GO" id="GO:0008239">
    <property type="term" value="F:dipeptidyl-peptidase activity"/>
    <property type="evidence" value="ECO:0007669"/>
    <property type="project" value="TreeGrafter"/>
</dbReference>
<dbReference type="Gene3D" id="3.40.50.1820">
    <property type="entry name" value="alpha/beta hydrolase"/>
    <property type="match status" value="1"/>
</dbReference>
<organism evidence="4 5">
    <name type="scientific">Chitinophaga eiseniae</name>
    <dbReference type="NCBI Taxonomy" id="634771"/>
    <lineage>
        <taxon>Bacteria</taxon>
        <taxon>Pseudomonadati</taxon>
        <taxon>Bacteroidota</taxon>
        <taxon>Chitinophagia</taxon>
        <taxon>Chitinophagales</taxon>
        <taxon>Chitinophagaceae</taxon>
        <taxon>Chitinophaga</taxon>
    </lineage>
</organism>
<keyword evidence="5" id="KW-1185">Reference proteome</keyword>
<keyword evidence="2" id="KW-0732">Signal</keyword>
<feature type="domain" description="Peptidase S9 prolyl oligopeptidase catalytic" evidence="3">
    <location>
        <begin position="694"/>
        <end position="869"/>
    </location>
</feature>